<organism evidence="2 3">
    <name type="scientific">Coccomyxa subellipsoidea (strain C-169)</name>
    <name type="common">Green microalga</name>
    <dbReference type="NCBI Taxonomy" id="574566"/>
    <lineage>
        <taxon>Eukaryota</taxon>
        <taxon>Viridiplantae</taxon>
        <taxon>Chlorophyta</taxon>
        <taxon>core chlorophytes</taxon>
        <taxon>Trebouxiophyceae</taxon>
        <taxon>Trebouxiophyceae incertae sedis</taxon>
        <taxon>Coccomyxaceae</taxon>
        <taxon>Coccomyxa</taxon>
        <taxon>Coccomyxa subellipsoidea</taxon>
    </lineage>
</organism>
<comment type="caution">
    <text evidence="2">The sequence shown here is derived from an EMBL/GenBank/DDBJ whole genome shotgun (WGS) entry which is preliminary data.</text>
</comment>
<evidence type="ECO:0000259" key="1">
    <source>
        <dbReference type="Pfam" id="PF00636"/>
    </source>
</evidence>
<dbReference type="GO" id="GO:0004525">
    <property type="term" value="F:ribonuclease III activity"/>
    <property type="evidence" value="ECO:0007669"/>
    <property type="project" value="InterPro"/>
</dbReference>
<dbReference type="PANTHER" id="PTHR34276">
    <property type="entry name" value="MINI-RIBONUCLEASE 3"/>
    <property type="match status" value="1"/>
</dbReference>
<dbReference type="AlphaFoldDB" id="I0Z3L5"/>
<feature type="domain" description="RNase III" evidence="1">
    <location>
        <begin position="79"/>
        <end position="181"/>
    </location>
</feature>
<protein>
    <submittedName>
        <fullName evidence="2">Ribonuclease III</fullName>
    </submittedName>
</protein>
<name>I0Z3L5_COCSC</name>
<dbReference type="KEGG" id="csl:COCSUDRAFT_52802"/>
<dbReference type="EMBL" id="AGSI01000004">
    <property type="protein sequence ID" value="EIE25234.1"/>
    <property type="molecule type" value="Genomic_DNA"/>
</dbReference>
<dbReference type="PANTHER" id="PTHR34276:SF1">
    <property type="entry name" value="MINI-RIBONUCLEASE 3"/>
    <property type="match status" value="1"/>
</dbReference>
<dbReference type="STRING" id="574566.I0Z3L5"/>
<dbReference type="SUPFAM" id="SSF69065">
    <property type="entry name" value="RNase III domain-like"/>
    <property type="match status" value="1"/>
</dbReference>
<dbReference type="Proteomes" id="UP000007264">
    <property type="component" value="Unassembled WGS sequence"/>
</dbReference>
<dbReference type="GO" id="GO:0006396">
    <property type="term" value="P:RNA processing"/>
    <property type="evidence" value="ECO:0007669"/>
    <property type="project" value="InterPro"/>
</dbReference>
<accession>I0Z3L5</accession>
<keyword evidence="3" id="KW-1185">Reference proteome</keyword>
<dbReference type="OrthoDB" id="495795at2759"/>
<dbReference type="Pfam" id="PF00636">
    <property type="entry name" value="Ribonuclease_3"/>
    <property type="match status" value="1"/>
</dbReference>
<reference evidence="2 3" key="1">
    <citation type="journal article" date="2012" name="Genome Biol.">
        <title>The genome of the polar eukaryotic microalga coccomyxa subellipsoidea reveals traits of cold adaptation.</title>
        <authorList>
            <person name="Blanc G."/>
            <person name="Agarkova I."/>
            <person name="Grimwood J."/>
            <person name="Kuo A."/>
            <person name="Brueggeman A."/>
            <person name="Dunigan D."/>
            <person name="Gurnon J."/>
            <person name="Ladunga I."/>
            <person name="Lindquist E."/>
            <person name="Lucas S."/>
            <person name="Pangilinan J."/>
            <person name="Proschold T."/>
            <person name="Salamov A."/>
            <person name="Schmutz J."/>
            <person name="Weeks D."/>
            <person name="Yamada T."/>
            <person name="Claverie J.M."/>
            <person name="Grigoriev I."/>
            <person name="Van Etten J."/>
            <person name="Lomsadze A."/>
            <person name="Borodovsky M."/>
        </authorList>
    </citation>
    <scope>NUCLEOTIDE SEQUENCE [LARGE SCALE GENOMIC DNA]</scope>
    <source>
        <strain evidence="2 3">C-169</strain>
    </source>
</reference>
<evidence type="ECO:0000313" key="3">
    <source>
        <dbReference type="Proteomes" id="UP000007264"/>
    </source>
</evidence>
<dbReference type="RefSeq" id="XP_005649778.1">
    <property type="nucleotide sequence ID" value="XM_005649721.1"/>
</dbReference>
<dbReference type="InterPro" id="IPR000999">
    <property type="entry name" value="RNase_III_dom"/>
</dbReference>
<dbReference type="eggNOG" id="ENOG502S7BX">
    <property type="taxonomic scope" value="Eukaryota"/>
</dbReference>
<proteinExistence type="predicted"/>
<sequence length="211" mass="23878">MIYRTVLERQWAVWFSECPVGRPRITRSRTLLNYRNTVNAAVKGFGPAAPTGLVDCNPVLPPVPNLEGKDVRANWNATALAFLGDSVWELYVRRHFFFPPGRLTTYYEGVTSQVRAETQETHYQLLLSGKFITEEEREILRWGRNAKVNVPPRFKASGKHAETYKHATAMECLAGYLYLTNPERLHALMDYLGLGGSSQQTNDNLLNTSAT</sequence>
<evidence type="ECO:0000313" key="2">
    <source>
        <dbReference type="EMBL" id="EIE25234.1"/>
    </source>
</evidence>
<dbReference type="InterPro" id="IPR036389">
    <property type="entry name" value="RNase_III_sf"/>
</dbReference>
<dbReference type="Gene3D" id="1.10.1520.10">
    <property type="entry name" value="Ribonuclease III domain"/>
    <property type="match status" value="1"/>
</dbReference>
<gene>
    <name evidence="2" type="ORF">COCSUDRAFT_52802</name>
</gene>
<dbReference type="GeneID" id="17043236"/>